<organism evidence="2 3">
    <name type="scientific">Liparis tanakae</name>
    <name type="common">Tanaka's snailfish</name>
    <dbReference type="NCBI Taxonomy" id="230148"/>
    <lineage>
        <taxon>Eukaryota</taxon>
        <taxon>Metazoa</taxon>
        <taxon>Chordata</taxon>
        <taxon>Craniata</taxon>
        <taxon>Vertebrata</taxon>
        <taxon>Euteleostomi</taxon>
        <taxon>Actinopterygii</taxon>
        <taxon>Neopterygii</taxon>
        <taxon>Teleostei</taxon>
        <taxon>Neoteleostei</taxon>
        <taxon>Acanthomorphata</taxon>
        <taxon>Eupercaria</taxon>
        <taxon>Perciformes</taxon>
        <taxon>Cottioidei</taxon>
        <taxon>Cottales</taxon>
        <taxon>Liparidae</taxon>
        <taxon>Liparis</taxon>
    </lineage>
</organism>
<evidence type="ECO:0000313" key="2">
    <source>
        <dbReference type="EMBL" id="TNN78724.1"/>
    </source>
</evidence>
<name>A0A4Z2IML6_9TELE</name>
<reference evidence="2 3" key="1">
    <citation type="submission" date="2019-03" db="EMBL/GenBank/DDBJ databases">
        <title>First draft genome of Liparis tanakae, snailfish: a comprehensive survey of snailfish specific genes.</title>
        <authorList>
            <person name="Kim W."/>
            <person name="Song I."/>
            <person name="Jeong J.-H."/>
            <person name="Kim D."/>
            <person name="Kim S."/>
            <person name="Ryu S."/>
            <person name="Song J.Y."/>
            <person name="Lee S.K."/>
        </authorList>
    </citation>
    <scope>NUCLEOTIDE SEQUENCE [LARGE SCALE GENOMIC DNA]</scope>
    <source>
        <tissue evidence="2">Muscle</tissue>
    </source>
</reference>
<evidence type="ECO:0000313" key="3">
    <source>
        <dbReference type="Proteomes" id="UP000314294"/>
    </source>
</evidence>
<proteinExistence type="predicted"/>
<feature type="compositionally biased region" description="Polar residues" evidence="1">
    <location>
        <begin position="90"/>
        <end position="101"/>
    </location>
</feature>
<feature type="region of interest" description="Disordered" evidence="1">
    <location>
        <begin position="65"/>
        <end position="129"/>
    </location>
</feature>
<comment type="caution">
    <text evidence="2">The sequence shown here is derived from an EMBL/GenBank/DDBJ whole genome shotgun (WGS) entry which is preliminary data.</text>
</comment>
<protein>
    <submittedName>
        <fullName evidence="2">Uncharacterized protein</fullName>
    </submittedName>
</protein>
<gene>
    <name evidence="2" type="ORF">EYF80_010894</name>
</gene>
<keyword evidence="3" id="KW-1185">Reference proteome</keyword>
<dbReference type="EMBL" id="SRLO01000070">
    <property type="protein sequence ID" value="TNN78724.1"/>
    <property type="molecule type" value="Genomic_DNA"/>
</dbReference>
<evidence type="ECO:0000256" key="1">
    <source>
        <dbReference type="SAM" id="MobiDB-lite"/>
    </source>
</evidence>
<accession>A0A4Z2IML6</accession>
<dbReference type="Proteomes" id="UP000314294">
    <property type="component" value="Unassembled WGS sequence"/>
</dbReference>
<dbReference type="AlphaFoldDB" id="A0A4Z2IML6"/>
<sequence length="129" mass="13897">MREGLAGYHKQIDHIRAVSSRCMEQNTSCFVLLCSLPLFSPSLLFLSSPSTSGLGPDVRLLGHGLASRRTGRDEEQFGQSRWRGGARSQRVGSTVLFTRSSYGRGIPPGRSEGSGEKERKSVGGRGGGE</sequence>